<sequence>SSHHSSVQGESDSEPEGFISNMTSKLGSIFSSDSSDADVSETEENDDGIDMSLDKPVFLTSRGPVHMTTGTASGFDEVDAAMETEGETEAHTCLYVMLESLDRLQLNVTPQSIVVLKDVVE</sequence>
<reference evidence="2" key="1">
    <citation type="journal article" date="2023" name="PLoS Negl. Trop. Dis.">
        <title>A genome sequence for Biomphalaria pfeifferi, the major vector snail for the human-infecting parasite Schistosoma mansoni.</title>
        <authorList>
            <person name="Bu L."/>
            <person name="Lu L."/>
            <person name="Laidemitt M.R."/>
            <person name="Zhang S.M."/>
            <person name="Mutuku M."/>
            <person name="Mkoji G."/>
            <person name="Steinauer M."/>
            <person name="Loker E.S."/>
        </authorList>
    </citation>
    <scope>NUCLEOTIDE SEQUENCE</scope>
    <source>
        <strain evidence="2">KasaAsao</strain>
    </source>
</reference>
<dbReference type="EMBL" id="JASAOG010000138">
    <property type="protein sequence ID" value="KAK0048390.1"/>
    <property type="molecule type" value="Genomic_DNA"/>
</dbReference>
<protein>
    <submittedName>
        <fullName evidence="2">Vacuolar protein sorting-associated protein 13A</fullName>
    </submittedName>
</protein>
<evidence type="ECO:0000313" key="3">
    <source>
        <dbReference type="Proteomes" id="UP001233172"/>
    </source>
</evidence>
<name>A0AAD8B7Y2_BIOPF</name>
<feature type="region of interest" description="Disordered" evidence="1">
    <location>
        <begin position="1"/>
        <end position="55"/>
    </location>
</feature>
<reference evidence="2" key="2">
    <citation type="submission" date="2023-04" db="EMBL/GenBank/DDBJ databases">
        <authorList>
            <person name="Bu L."/>
            <person name="Lu L."/>
            <person name="Laidemitt M.R."/>
            <person name="Zhang S.M."/>
            <person name="Mutuku M."/>
            <person name="Mkoji G."/>
            <person name="Steinauer M."/>
            <person name="Loker E.S."/>
        </authorList>
    </citation>
    <scope>NUCLEOTIDE SEQUENCE</scope>
    <source>
        <strain evidence="2">KasaAsao</strain>
        <tissue evidence="2">Whole Snail</tissue>
    </source>
</reference>
<feature type="compositionally biased region" description="Acidic residues" evidence="1">
    <location>
        <begin position="35"/>
        <end position="49"/>
    </location>
</feature>
<accession>A0AAD8B7Y2</accession>
<feature type="non-terminal residue" evidence="2">
    <location>
        <position position="1"/>
    </location>
</feature>
<proteinExistence type="predicted"/>
<gene>
    <name evidence="2" type="ORF">Bpfe_022177</name>
</gene>
<feature type="compositionally biased region" description="Polar residues" evidence="1">
    <location>
        <begin position="20"/>
        <end position="34"/>
    </location>
</feature>
<keyword evidence="3" id="KW-1185">Reference proteome</keyword>
<feature type="compositionally biased region" description="Polar residues" evidence="1">
    <location>
        <begin position="1"/>
        <end position="10"/>
    </location>
</feature>
<dbReference type="Proteomes" id="UP001233172">
    <property type="component" value="Unassembled WGS sequence"/>
</dbReference>
<dbReference type="AlphaFoldDB" id="A0AAD8B7Y2"/>
<feature type="non-terminal residue" evidence="2">
    <location>
        <position position="121"/>
    </location>
</feature>
<comment type="caution">
    <text evidence="2">The sequence shown here is derived from an EMBL/GenBank/DDBJ whole genome shotgun (WGS) entry which is preliminary data.</text>
</comment>
<evidence type="ECO:0000256" key="1">
    <source>
        <dbReference type="SAM" id="MobiDB-lite"/>
    </source>
</evidence>
<evidence type="ECO:0000313" key="2">
    <source>
        <dbReference type="EMBL" id="KAK0048390.1"/>
    </source>
</evidence>
<organism evidence="2 3">
    <name type="scientific">Biomphalaria pfeifferi</name>
    <name type="common">Bloodfluke planorb</name>
    <name type="synonym">Freshwater snail</name>
    <dbReference type="NCBI Taxonomy" id="112525"/>
    <lineage>
        <taxon>Eukaryota</taxon>
        <taxon>Metazoa</taxon>
        <taxon>Spiralia</taxon>
        <taxon>Lophotrochozoa</taxon>
        <taxon>Mollusca</taxon>
        <taxon>Gastropoda</taxon>
        <taxon>Heterobranchia</taxon>
        <taxon>Euthyneura</taxon>
        <taxon>Panpulmonata</taxon>
        <taxon>Hygrophila</taxon>
        <taxon>Lymnaeoidea</taxon>
        <taxon>Planorbidae</taxon>
        <taxon>Biomphalaria</taxon>
    </lineage>
</organism>